<dbReference type="GO" id="GO:0033699">
    <property type="term" value="F:DNA 5'-adenosine monophosphate hydrolase activity"/>
    <property type="evidence" value="ECO:0007669"/>
    <property type="project" value="TreeGrafter"/>
</dbReference>
<dbReference type="FunFam" id="3.30.428.10:FF:000004">
    <property type="entry name" value="aprataxin isoform X2"/>
    <property type="match status" value="1"/>
</dbReference>
<protein>
    <recommendedName>
        <fullName evidence="9">HIT domain-containing protein</fullName>
    </recommendedName>
</protein>
<evidence type="ECO:0000256" key="2">
    <source>
        <dbReference type="ARBA" id="ARBA00022723"/>
    </source>
</evidence>
<keyword evidence="2" id="KW-0479">Metal-binding</keyword>
<dbReference type="Pfam" id="PF11969">
    <property type="entry name" value="DcpS_C"/>
    <property type="match status" value="1"/>
</dbReference>
<dbReference type="InterPro" id="IPR036265">
    <property type="entry name" value="HIT-like_sf"/>
</dbReference>
<evidence type="ECO:0000256" key="6">
    <source>
        <dbReference type="ARBA" id="ARBA00023204"/>
    </source>
</evidence>
<keyword evidence="4" id="KW-0862">Zinc</keyword>
<dbReference type="Proteomes" id="UP000494040">
    <property type="component" value="Unassembled WGS sequence"/>
</dbReference>
<dbReference type="GO" id="GO:1990165">
    <property type="term" value="F:single-strand break-containing DNA binding"/>
    <property type="evidence" value="ECO:0007669"/>
    <property type="project" value="TreeGrafter"/>
</dbReference>
<dbReference type="GO" id="GO:0046872">
    <property type="term" value="F:metal ion binding"/>
    <property type="evidence" value="ECO:0007669"/>
    <property type="project" value="UniProtKB-KW"/>
</dbReference>
<reference evidence="10" key="1">
    <citation type="submission" date="2022-01" db="UniProtKB">
        <authorList>
            <consortium name="EnsemblMetazoa"/>
        </authorList>
    </citation>
    <scope>IDENTIFICATION</scope>
</reference>
<dbReference type="Gene3D" id="3.30.428.10">
    <property type="entry name" value="HIT-like"/>
    <property type="match status" value="1"/>
</dbReference>
<evidence type="ECO:0000313" key="10">
    <source>
        <dbReference type="EnsemblMetazoa" id="XP_014243448.1"/>
    </source>
</evidence>
<dbReference type="SUPFAM" id="SSF54197">
    <property type="entry name" value="HIT-like"/>
    <property type="match status" value="1"/>
</dbReference>
<comment type="caution">
    <text evidence="8">Lacks conserved residue(s) required for the propagation of feature annotation.</text>
</comment>
<feature type="domain" description="HIT" evidence="9">
    <location>
        <begin position="4"/>
        <end position="107"/>
    </location>
</feature>
<dbReference type="GO" id="GO:0005634">
    <property type="term" value="C:nucleus"/>
    <property type="evidence" value="ECO:0007669"/>
    <property type="project" value="UniProtKB-SubCell"/>
</dbReference>
<evidence type="ECO:0000256" key="1">
    <source>
        <dbReference type="ARBA" id="ARBA00004123"/>
    </source>
</evidence>
<dbReference type="OMA" id="CLKTKYH"/>
<dbReference type="GO" id="GO:0003697">
    <property type="term" value="F:single-stranded DNA binding"/>
    <property type="evidence" value="ECO:0007669"/>
    <property type="project" value="TreeGrafter"/>
</dbReference>
<accession>A0A8I6RHM2</accession>
<dbReference type="OrthoDB" id="3512845at2759"/>
<dbReference type="PANTHER" id="PTHR12486">
    <property type="entry name" value="APRATAXIN-RELATED"/>
    <property type="match status" value="1"/>
</dbReference>
<comment type="subcellular location">
    <subcellularLocation>
        <location evidence="1">Nucleus</location>
    </subcellularLocation>
</comment>
<evidence type="ECO:0000256" key="7">
    <source>
        <dbReference type="ARBA" id="ARBA00023242"/>
    </source>
</evidence>
<dbReference type="GO" id="GO:0000012">
    <property type="term" value="P:single strand break repair"/>
    <property type="evidence" value="ECO:0007669"/>
    <property type="project" value="TreeGrafter"/>
</dbReference>
<dbReference type="InterPro" id="IPR032566">
    <property type="entry name" value="Znf-C2HE"/>
</dbReference>
<evidence type="ECO:0000259" key="9">
    <source>
        <dbReference type="PROSITE" id="PS51084"/>
    </source>
</evidence>
<sequence>MAWRFALLKASKDPNKIIYSDEMMSVIVDPYAKSEKHFLVVAKKDISSISSAKKEDLEILKAMDAKGREIAKAKGEGKQFKFGYHAEPSMERLHLHVISDDFNSPALKNLKHWNSFNTSFFIDSEKAIKDLEKEGKVILPSKDEINEYLKTKLKCHKCEFVPKNMPKLKTHLLTHL</sequence>
<dbReference type="InterPro" id="IPR011146">
    <property type="entry name" value="HIT-like"/>
</dbReference>
<proteinExistence type="predicted"/>
<dbReference type="EnsemblMetazoa" id="XM_014387964.2">
    <property type="protein sequence ID" value="XP_014243450.1"/>
    <property type="gene ID" value="LOC106663263"/>
</dbReference>
<evidence type="ECO:0000256" key="4">
    <source>
        <dbReference type="ARBA" id="ARBA00022833"/>
    </source>
</evidence>
<evidence type="ECO:0000313" key="11">
    <source>
        <dbReference type="Proteomes" id="UP000494040"/>
    </source>
</evidence>
<dbReference type="AlphaFoldDB" id="A0A8I6RHM2"/>
<gene>
    <name evidence="10" type="primary">106663263</name>
</gene>
<keyword evidence="7" id="KW-0539">Nucleus</keyword>
<organism evidence="10 11">
    <name type="scientific">Cimex lectularius</name>
    <name type="common">Bed bug</name>
    <name type="synonym">Acanthia lectularia</name>
    <dbReference type="NCBI Taxonomy" id="79782"/>
    <lineage>
        <taxon>Eukaryota</taxon>
        <taxon>Metazoa</taxon>
        <taxon>Ecdysozoa</taxon>
        <taxon>Arthropoda</taxon>
        <taxon>Hexapoda</taxon>
        <taxon>Insecta</taxon>
        <taxon>Pterygota</taxon>
        <taxon>Neoptera</taxon>
        <taxon>Paraneoptera</taxon>
        <taxon>Hemiptera</taxon>
        <taxon>Heteroptera</taxon>
        <taxon>Panheteroptera</taxon>
        <taxon>Cimicomorpha</taxon>
        <taxon>Cimicidae</taxon>
        <taxon>Cimex</taxon>
    </lineage>
</organism>
<dbReference type="PROSITE" id="PS51084">
    <property type="entry name" value="HIT_2"/>
    <property type="match status" value="1"/>
</dbReference>
<dbReference type="GO" id="GO:0030983">
    <property type="term" value="F:mismatched DNA binding"/>
    <property type="evidence" value="ECO:0007669"/>
    <property type="project" value="TreeGrafter"/>
</dbReference>
<dbReference type="EnsemblMetazoa" id="XM_014387963.2">
    <property type="protein sequence ID" value="XP_014243449.1"/>
    <property type="gene ID" value="LOC106663263"/>
</dbReference>
<dbReference type="KEGG" id="clec:106663263"/>
<keyword evidence="11" id="KW-1185">Reference proteome</keyword>
<name>A0A8I6RHM2_CIMLE</name>
<keyword evidence="5" id="KW-0238">DNA-binding</keyword>
<dbReference type="GO" id="GO:0003725">
    <property type="term" value="F:double-stranded RNA binding"/>
    <property type="evidence" value="ECO:0007669"/>
    <property type="project" value="TreeGrafter"/>
</dbReference>
<evidence type="ECO:0000256" key="8">
    <source>
        <dbReference type="PROSITE-ProRule" id="PRU00464"/>
    </source>
</evidence>
<keyword evidence="3" id="KW-0227">DNA damage</keyword>
<evidence type="ECO:0000256" key="5">
    <source>
        <dbReference type="ARBA" id="ARBA00023125"/>
    </source>
</evidence>
<dbReference type="PANTHER" id="PTHR12486:SF4">
    <property type="entry name" value="APRATAXIN"/>
    <property type="match status" value="1"/>
</dbReference>
<evidence type="ECO:0000256" key="3">
    <source>
        <dbReference type="ARBA" id="ARBA00022763"/>
    </source>
</evidence>
<dbReference type="EnsemblMetazoa" id="XM_014387962.2">
    <property type="protein sequence ID" value="XP_014243448.1"/>
    <property type="gene ID" value="LOC106663263"/>
</dbReference>
<dbReference type="Pfam" id="PF16278">
    <property type="entry name" value="zf-C2HE"/>
    <property type="match status" value="1"/>
</dbReference>
<keyword evidence="6" id="KW-0234">DNA repair</keyword>